<comment type="similarity">
    <text evidence="1">Belongs to the multicopper oxidase family.</text>
</comment>
<dbReference type="Proteomes" id="UP000803884">
    <property type="component" value="Unassembled WGS sequence"/>
</dbReference>
<dbReference type="InterPro" id="IPR008972">
    <property type="entry name" value="Cupredoxin"/>
</dbReference>
<dbReference type="Gene3D" id="2.60.40.420">
    <property type="entry name" value="Cupredoxins - blue copper proteins"/>
    <property type="match status" value="3"/>
</dbReference>
<accession>A0AB34KIP8</accession>
<protein>
    <submittedName>
        <fullName evidence="6">Uncharacterized protein</fullName>
    </submittedName>
</protein>
<evidence type="ECO:0000313" key="7">
    <source>
        <dbReference type="Proteomes" id="UP000803884"/>
    </source>
</evidence>
<gene>
    <name evidence="6" type="ORF">WHR41_07637</name>
</gene>
<dbReference type="InterPro" id="IPR011706">
    <property type="entry name" value="Cu-oxidase_C"/>
</dbReference>
<dbReference type="AlphaFoldDB" id="A0AB34KIP8"/>
<feature type="domain" description="Plastocyanin-like" evidence="5">
    <location>
        <begin position="120"/>
        <end position="230"/>
    </location>
</feature>
<keyword evidence="7" id="KW-1185">Reference proteome</keyword>
<feature type="compositionally biased region" description="Polar residues" evidence="3">
    <location>
        <begin position="614"/>
        <end position="626"/>
    </location>
</feature>
<dbReference type="GO" id="GO:0005507">
    <property type="term" value="F:copper ion binding"/>
    <property type="evidence" value="ECO:0007669"/>
    <property type="project" value="InterPro"/>
</dbReference>
<feature type="domain" description="Plastocyanin-like" evidence="4">
    <location>
        <begin position="418"/>
        <end position="539"/>
    </location>
</feature>
<dbReference type="PANTHER" id="PTHR48267:SF1">
    <property type="entry name" value="BILIRUBIN OXIDASE"/>
    <property type="match status" value="1"/>
</dbReference>
<comment type="caution">
    <text evidence="6">The sequence shown here is derived from an EMBL/GenBank/DDBJ whole genome shotgun (WGS) entry which is preliminary data.</text>
</comment>
<name>A0AB34KIP8_9PEZI</name>
<dbReference type="RefSeq" id="XP_069226567.1">
    <property type="nucleotide sequence ID" value="XM_069376241.1"/>
</dbReference>
<keyword evidence="2" id="KW-0186">Copper</keyword>
<feature type="region of interest" description="Disordered" evidence="3">
    <location>
        <begin position="677"/>
        <end position="696"/>
    </location>
</feature>
<evidence type="ECO:0000259" key="5">
    <source>
        <dbReference type="Pfam" id="PF07732"/>
    </source>
</evidence>
<dbReference type="SUPFAM" id="SSF49503">
    <property type="entry name" value="Cupredoxins"/>
    <property type="match status" value="3"/>
</dbReference>
<dbReference type="GO" id="GO:0016491">
    <property type="term" value="F:oxidoreductase activity"/>
    <property type="evidence" value="ECO:0007669"/>
    <property type="project" value="InterPro"/>
</dbReference>
<dbReference type="Pfam" id="PF07732">
    <property type="entry name" value="Cu-oxidase_3"/>
    <property type="match status" value="1"/>
</dbReference>
<dbReference type="EMBL" id="JAAQHG020000035">
    <property type="protein sequence ID" value="KAL1583460.1"/>
    <property type="molecule type" value="Genomic_DNA"/>
</dbReference>
<feature type="region of interest" description="Disordered" evidence="3">
    <location>
        <begin position="610"/>
        <end position="642"/>
    </location>
</feature>
<dbReference type="GeneID" id="96009079"/>
<proteinExistence type="inferred from homology"/>
<sequence>MHYNTLLPLALAATTEAFGLRSALGDSVSFTGLEGKLSDNLSNKKLLDRLPVVGPTLRRINIPGRPPWRGEGKTDGSPDYPYVFANPLPIPEVAKPIFTEEVNGVPIDYYEMTIENFQTQLFPDRGPTTLIGYNGTTPGPTFMVQEGRETVVRVLNNGNRTASMHLHGMSSHSAWDGWAVDEMEIGQWKDYYYGNNEGARSIWYHDHAEHHTGLDAYYGQAGVYIVYDPKEDALGLPSGKYDVPLALSDKTYQDNGELKSIEGVNLNFVGEFIQVNEMPWPYLEVEPRKYRFRIYDMSVSRPYDLYIVDEDGNWLDFQVIGSDSGLFAHPVKTNDLTISMGERYEIVVDFSGVKGQNITLGNKLSIPQIQDFENTDKVMRFVVGNDVSDSSNNGAVPSTLNPDIAFPKKKNMTKVDQTFNFQMGGDATWTINGVAFSDPNARVLARPPQGSVELWEVRHTGGPGVHPVHIHLVNLQIVSRSGGTRGLLPYETAGLKDTVLLQPGETVHVLAYYGPWNGLYMFHCHNLVHEDNEMLGAMNITRLTELGYDVESTQGIDQPDGGDFAPVDFSENAYGEDAKHSAVRALGSLNAYQPASSLAAAQASYYSAHGDEQNPATTRVTQTATVSPSSAGDGFSSSTTSEALPGFEKLLPSVNLLSDLGLGGLLGRDAGTTTATWQTVAKPTASPATTAAPTRK</sequence>
<dbReference type="InterPro" id="IPR011707">
    <property type="entry name" value="Cu-oxidase-like_N"/>
</dbReference>
<evidence type="ECO:0000259" key="4">
    <source>
        <dbReference type="Pfam" id="PF07731"/>
    </source>
</evidence>
<evidence type="ECO:0000256" key="2">
    <source>
        <dbReference type="ARBA" id="ARBA00023008"/>
    </source>
</evidence>
<dbReference type="PANTHER" id="PTHR48267">
    <property type="entry name" value="CUPREDOXIN SUPERFAMILY PROTEIN"/>
    <property type="match status" value="1"/>
</dbReference>
<evidence type="ECO:0000313" key="6">
    <source>
        <dbReference type="EMBL" id="KAL1583460.1"/>
    </source>
</evidence>
<feature type="compositionally biased region" description="Low complexity" evidence="3">
    <location>
        <begin position="627"/>
        <end position="641"/>
    </location>
</feature>
<dbReference type="Pfam" id="PF07731">
    <property type="entry name" value="Cu-oxidase_2"/>
    <property type="match status" value="1"/>
</dbReference>
<organism evidence="6 7">
    <name type="scientific">Cladosporium halotolerans</name>
    <dbReference type="NCBI Taxonomy" id="1052096"/>
    <lineage>
        <taxon>Eukaryota</taxon>
        <taxon>Fungi</taxon>
        <taxon>Dikarya</taxon>
        <taxon>Ascomycota</taxon>
        <taxon>Pezizomycotina</taxon>
        <taxon>Dothideomycetes</taxon>
        <taxon>Dothideomycetidae</taxon>
        <taxon>Cladosporiales</taxon>
        <taxon>Cladosporiaceae</taxon>
        <taxon>Cladosporium</taxon>
    </lineage>
</organism>
<evidence type="ECO:0000256" key="1">
    <source>
        <dbReference type="ARBA" id="ARBA00010609"/>
    </source>
</evidence>
<evidence type="ECO:0000256" key="3">
    <source>
        <dbReference type="SAM" id="MobiDB-lite"/>
    </source>
</evidence>
<dbReference type="InterPro" id="IPR045087">
    <property type="entry name" value="Cu-oxidase_fam"/>
</dbReference>
<reference evidence="6 7" key="1">
    <citation type="journal article" date="2020" name="Microbiol. Resour. Announc.">
        <title>Draft Genome Sequence of a Cladosporium Species Isolated from the Mesophotic Ascidian Didemnum maculosum.</title>
        <authorList>
            <person name="Gioti A."/>
            <person name="Siaperas R."/>
            <person name="Nikolaivits E."/>
            <person name="Le Goff G."/>
            <person name="Ouazzani J."/>
            <person name="Kotoulas G."/>
            <person name="Topakas E."/>
        </authorList>
    </citation>
    <scope>NUCLEOTIDE SEQUENCE [LARGE SCALE GENOMIC DNA]</scope>
    <source>
        <strain evidence="6 7">TM138-S3</strain>
    </source>
</reference>